<proteinExistence type="predicted"/>
<keyword evidence="1" id="KW-0732">Signal</keyword>
<organism evidence="2 3">
    <name type="scientific">Porites evermanni</name>
    <dbReference type="NCBI Taxonomy" id="104178"/>
    <lineage>
        <taxon>Eukaryota</taxon>
        <taxon>Metazoa</taxon>
        <taxon>Cnidaria</taxon>
        <taxon>Anthozoa</taxon>
        <taxon>Hexacorallia</taxon>
        <taxon>Scleractinia</taxon>
        <taxon>Fungiina</taxon>
        <taxon>Poritidae</taxon>
        <taxon>Porites</taxon>
    </lineage>
</organism>
<sequence length="185" mass="19710">MSIKLLLVVGFCIIMSGFNEVISEVLGIMCKKCTPSASPVVLCNDPSQITEVNCDDEAALAPDVTFDACTSGKVVASAGTTFVYECTVKNSSDSSLFDCTTTQERICLDAQSRLSSLPIPGVTISSCIAKCCDTNNCNVPELIDSAPTPDSRPTTKAKNGLGQIQSFTPLVSCQIILTFWFKQCI</sequence>
<reference evidence="2 3" key="1">
    <citation type="submission" date="2022-05" db="EMBL/GenBank/DDBJ databases">
        <authorList>
            <consortium name="Genoscope - CEA"/>
            <person name="William W."/>
        </authorList>
    </citation>
    <scope>NUCLEOTIDE SEQUENCE [LARGE SCALE GENOMIC DNA]</scope>
</reference>
<dbReference type="EMBL" id="CALNXI010001813">
    <property type="protein sequence ID" value="CAH3177563.1"/>
    <property type="molecule type" value="Genomic_DNA"/>
</dbReference>
<evidence type="ECO:0000313" key="3">
    <source>
        <dbReference type="Proteomes" id="UP001159427"/>
    </source>
</evidence>
<gene>
    <name evidence="2" type="ORF">PEVE_00011314</name>
</gene>
<evidence type="ECO:0008006" key="4">
    <source>
        <dbReference type="Google" id="ProtNLM"/>
    </source>
</evidence>
<feature type="signal peptide" evidence="1">
    <location>
        <begin position="1"/>
        <end position="23"/>
    </location>
</feature>
<name>A0ABN8RF80_9CNID</name>
<dbReference type="Proteomes" id="UP001159427">
    <property type="component" value="Unassembled WGS sequence"/>
</dbReference>
<protein>
    <recommendedName>
        <fullName evidence="4">Sodefrin-like factor</fullName>
    </recommendedName>
</protein>
<comment type="caution">
    <text evidence="2">The sequence shown here is derived from an EMBL/GenBank/DDBJ whole genome shotgun (WGS) entry which is preliminary data.</text>
</comment>
<feature type="chain" id="PRO_5046963854" description="Sodefrin-like factor" evidence="1">
    <location>
        <begin position="24"/>
        <end position="185"/>
    </location>
</feature>
<accession>A0ABN8RF80</accession>
<keyword evidence="3" id="KW-1185">Reference proteome</keyword>
<evidence type="ECO:0000256" key="1">
    <source>
        <dbReference type="SAM" id="SignalP"/>
    </source>
</evidence>
<evidence type="ECO:0000313" key="2">
    <source>
        <dbReference type="EMBL" id="CAH3177563.1"/>
    </source>
</evidence>